<dbReference type="EMBL" id="CP070249">
    <property type="protein sequence ID" value="QRV39662.1"/>
    <property type="molecule type" value="Genomic_DNA"/>
</dbReference>
<dbReference type="InterPro" id="IPR032466">
    <property type="entry name" value="Metal_Hydrolase"/>
</dbReference>
<dbReference type="InterPro" id="IPR011059">
    <property type="entry name" value="Metal-dep_hydrolase_composite"/>
</dbReference>
<dbReference type="SUPFAM" id="SSF51556">
    <property type="entry name" value="Metallo-dependent hydrolases"/>
    <property type="match status" value="1"/>
</dbReference>
<protein>
    <submittedName>
        <fullName evidence="3">Amidohydrolase family protein</fullName>
    </submittedName>
</protein>
<feature type="region of interest" description="Disordered" evidence="1">
    <location>
        <begin position="412"/>
        <end position="434"/>
    </location>
</feature>
<proteinExistence type="predicted"/>
<evidence type="ECO:0000313" key="6">
    <source>
        <dbReference type="Proteomes" id="UP000623926"/>
    </source>
</evidence>
<feature type="domain" description="Amidohydrolase-related" evidence="2">
    <location>
        <begin position="60"/>
        <end position="403"/>
    </location>
</feature>
<dbReference type="Gene3D" id="2.30.40.10">
    <property type="entry name" value="Urease, subunit C, domain 1"/>
    <property type="match status" value="1"/>
</dbReference>
<evidence type="ECO:0000313" key="5">
    <source>
        <dbReference type="Proteomes" id="UP000598054"/>
    </source>
</evidence>
<evidence type="ECO:0000313" key="3">
    <source>
        <dbReference type="EMBL" id="QRV38077.1"/>
    </source>
</evidence>
<feature type="compositionally biased region" description="Low complexity" evidence="1">
    <location>
        <begin position="417"/>
        <end position="428"/>
    </location>
</feature>
<dbReference type="Gene3D" id="3.20.20.140">
    <property type="entry name" value="Metal-dependent hydrolases"/>
    <property type="match status" value="1"/>
</dbReference>
<evidence type="ECO:0000259" key="2">
    <source>
        <dbReference type="Pfam" id="PF01979"/>
    </source>
</evidence>
<dbReference type="RefSeq" id="WP_137020501.1">
    <property type="nucleotide sequence ID" value="NZ_CP070242.1"/>
</dbReference>
<accession>A0ABD7D6E4</accession>
<dbReference type="EMBL" id="CP070245">
    <property type="protein sequence ID" value="QRV38077.1"/>
    <property type="molecule type" value="Genomic_DNA"/>
</dbReference>
<sequence length="648" mass="70164">MRTPPPGREILLRPDRVWDAVADAPTEGLSVLLRDGRVAAVAHGLAPGPDTDVLDMPGCTLLPGFIDCHVHLLDESAETGPAAYQTLTAVPVLRTMLHNGFTTVRDLGSAHLPLNVSLRDAVEDGLVEGPRILAAPNILSPPGGHGDKKPDLAQRYGHPIGTLAQGVEGLRRAIREQARAGADWIKFAGGGGFSSPVDSPTSTSYSRVEMHTIVATADDLGLPCAAHVFTDRAVLRAVAAGVRSVEHGCFATPPTYRAMEQAGTFLVPTQYVQTYFLDLLDDDAFWDDSSAVMRESYREHAEALREGLLRPARTDVKTAFGTDAGMFPHADNWREFPTLMGNGYTALRALRAATSVAADLLGRPDLGTLTPGAVADLVALEGDPFRDMTAVARVRHVIQRGRPVVREPATIAPGARPVPVHPSSSTSPKENPVRPEQLVEAMKPDVERFVSGNRLVELAQSGQIRPEHFRRLLLAEYQCQEAELSTYALLVARHRHEIPATMFSFIQHTIATARGLLREASPSVGVSGPDIPPVPVDQGLFRVVRDLTWMGTQAGPAEAALYLHTDLSTWCTLFSRIVEASRQLPDVPVPVLTYMESWGDQPPPEVAEGTLRILEYGLAQGEEPARILHTARQLGALVDPYWDYVEAG</sequence>
<dbReference type="CDD" id="cd01299">
    <property type="entry name" value="Met_dep_hydrolase_A"/>
    <property type="match status" value="1"/>
</dbReference>
<dbReference type="InterPro" id="IPR057744">
    <property type="entry name" value="OTAase-like"/>
</dbReference>
<evidence type="ECO:0000313" key="4">
    <source>
        <dbReference type="EMBL" id="QRV39662.1"/>
    </source>
</evidence>
<name>A0ABD7D6E4_9ACTN</name>
<dbReference type="Pfam" id="PF01979">
    <property type="entry name" value="Amidohydro_1"/>
    <property type="match status" value="1"/>
</dbReference>
<dbReference type="SUPFAM" id="SSF51338">
    <property type="entry name" value="Composite domain of metallo-dependent hydrolases"/>
    <property type="match status" value="1"/>
</dbReference>
<dbReference type="GeneID" id="63978300"/>
<keyword evidence="5" id="KW-1185">Reference proteome</keyword>
<dbReference type="SUPFAM" id="SSF48613">
    <property type="entry name" value="Heme oxygenase-like"/>
    <property type="match status" value="1"/>
</dbReference>
<dbReference type="Proteomes" id="UP000598054">
    <property type="component" value="Chromosome"/>
</dbReference>
<evidence type="ECO:0000256" key="1">
    <source>
        <dbReference type="SAM" id="MobiDB-lite"/>
    </source>
</evidence>
<dbReference type="AlphaFoldDB" id="A0ABD7D6E4"/>
<dbReference type="InterPro" id="IPR006680">
    <property type="entry name" value="Amidohydro-rel"/>
</dbReference>
<dbReference type="PANTHER" id="PTHR43135:SF3">
    <property type="entry name" value="ALPHA-D-RIBOSE 1-METHYLPHOSPHONATE 5-TRIPHOSPHATE DIPHOSPHATASE"/>
    <property type="match status" value="1"/>
</dbReference>
<dbReference type="PANTHER" id="PTHR43135">
    <property type="entry name" value="ALPHA-D-RIBOSE 1-METHYLPHOSPHONATE 5-TRIPHOSPHATE DIPHOSPHATASE"/>
    <property type="match status" value="1"/>
</dbReference>
<reference evidence="5 6" key="1">
    <citation type="submission" date="2021-02" db="EMBL/GenBank/DDBJ databases">
        <title>FDA dAtabase for Regulatory Grade micrObial Sequences (FDA-ARGOS): Supporting development and validation of Infectious Disease Dx tests.</title>
        <authorList>
            <person name="Sproer C."/>
            <person name="Gronow S."/>
            <person name="Severitt S."/>
            <person name="Schroder I."/>
            <person name="Tallon L."/>
            <person name="Sadzewicz L."/>
            <person name="Zhao X."/>
            <person name="Boylan J."/>
            <person name="Ott S."/>
            <person name="Bowen H."/>
            <person name="Vavikolanu K."/>
            <person name="Mehta A."/>
            <person name="Aluvathingal J."/>
            <person name="Nadendla S."/>
            <person name="Lowell S."/>
            <person name="Myers T."/>
            <person name="Yan Y."/>
            <person name="Sichtig H."/>
        </authorList>
    </citation>
    <scope>NUCLEOTIDE SEQUENCE [LARGE SCALE GENOMIC DNA]</scope>
    <source>
        <strain evidence="4 5">FDAARGOS_1211</strain>
        <strain evidence="3 6">FDAARGOS_1212</strain>
    </source>
</reference>
<dbReference type="InterPro" id="IPR016084">
    <property type="entry name" value="Haem_Oase-like_multi-hlx"/>
</dbReference>
<organism evidence="3 6">
    <name type="scientific">Streptomyces californicus</name>
    <dbReference type="NCBI Taxonomy" id="67351"/>
    <lineage>
        <taxon>Bacteria</taxon>
        <taxon>Bacillati</taxon>
        <taxon>Actinomycetota</taxon>
        <taxon>Actinomycetes</taxon>
        <taxon>Kitasatosporales</taxon>
        <taxon>Streptomycetaceae</taxon>
        <taxon>Streptomyces</taxon>
    </lineage>
</organism>
<gene>
    <name evidence="4" type="ORF">I6J41_02185</name>
    <name evidence="3" type="ORF">I6J42_31400</name>
</gene>
<dbReference type="InterPro" id="IPR051781">
    <property type="entry name" value="Metallo-dep_Hydrolase"/>
</dbReference>
<dbReference type="Proteomes" id="UP000623926">
    <property type="component" value="Chromosome"/>
</dbReference>